<protein>
    <recommendedName>
        <fullName evidence="12">3-hydroxy-3-methylglutaryl coenzyme A reductase</fullName>
        <shortName evidence="12">HMG-CoA reductase</shortName>
        <ecNumber evidence="12">1.1.1.34</ecNumber>
    </recommendedName>
</protein>
<dbReference type="PANTHER" id="PTHR10572">
    <property type="entry name" value="3-HYDROXY-3-METHYLGLUTARYL-COENZYME A REDUCTASE"/>
    <property type="match status" value="1"/>
</dbReference>
<dbReference type="PROSITE" id="PS50156">
    <property type="entry name" value="SSD"/>
    <property type="match status" value="1"/>
</dbReference>
<evidence type="ECO:0000256" key="12">
    <source>
        <dbReference type="RuleBase" id="RU361219"/>
    </source>
</evidence>
<dbReference type="FunFam" id="3.30.70.420:FF:000001">
    <property type="entry name" value="3-hydroxy-3-methylglutaryl coenzyme A reductase"/>
    <property type="match status" value="1"/>
</dbReference>
<dbReference type="GO" id="GO:0005789">
    <property type="term" value="C:endoplasmic reticulum membrane"/>
    <property type="evidence" value="ECO:0007669"/>
    <property type="project" value="UniProtKB-SubCell"/>
</dbReference>
<evidence type="ECO:0000256" key="1">
    <source>
        <dbReference type="ARBA" id="ARBA00004477"/>
    </source>
</evidence>
<dbReference type="FunFam" id="3.90.770.10:FF:000001">
    <property type="entry name" value="3-hydroxy-3-methylglutaryl coenzyme A reductase"/>
    <property type="match status" value="1"/>
</dbReference>
<keyword evidence="5 12" id="KW-0256">Endoplasmic reticulum</keyword>
<dbReference type="EC" id="1.1.1.34" evidence="12"/>
<keyword evidence="4 12" id="KW-0812">Transmembrane</keyword>
<comment type="subcellular location">
    <subcellularLocation>
        <location evidence="1 12">Endoplasmic reticulum membrane</location>
        <topology evidence="1 12">Multi-pass membrane protein</topology>
    </subcellularLocation>
</comment>
<keyword evidence="7 12" id="KW-1133">Transmembrane helix</keyword>
<comment type="caution">
    <text evidence="14">The sequence shown here is derived from an EMBL/GenBank/DDBJ whole genome shotgun (WGS) entry which is preliminary data.</text>
</comment>
<evidence type="ECO:0000256" key="9">
    <source>
        <dbReference type="ARBA" id="ARBA00023136"/>
    </source>
</evidence>
<dbReference type="GO" id="GO:0050661">
    <property type="term" value="F:NADP binding"/>
    <property type="evidence" value="ECO:0007669"/>
    <property type="project" value="InterPro"/>
</dbReference>
<dbReference type="InterPro" id="IPR004554">
    <property type="entry name" value="HMG_CoA_Rdtase_eu_arc"/>
</dbReference>
<dbReference type="FunFam" id="1.10.3270.10:FF:000001">
    <property type="entry name" value="3-hydroxy-3-methylglutaryl coenzyme A reductase"/>
    <property type="match status" value="1"/>
</dbReference>
<dbReference type="InterPro" id="IPR023282">
    <property type="entry name" value="HMG_CoA_Rdtase_N"/>
</dbReference>
<dbReference type="GO" id="GO:0005778">
    <property type="term" value="C:peroxisomal membrane"/>
    <property type="evidence" value="ECO:0007669"/>
    <property type="project" value="TreeGrafter"/>
</dbReference>
<evidence type="ECO:0000256" key="3">
    <source>
        <dbReference type="ARBA" id="ARBA00007661"/>
    </source>
</evidence>
<evidence type="ECO:0000256" key="6">
    <source>
        <dbReference type="ARBA" id="ARBA00022857"/>
    </source>
</evidence>
<feature type="transmembrane region" description="Helical" evidence="12">
    <location>
        <begin position="293"/>
        <end position="313"/>
    </location>
</feature>
<gene>
    <name evidence="14" type="ORF">LOD99_4256</name>
</gene>
<sequence length="900" mass="98491">MLLYGVILAKLFYSNSNDTDPVKKTLTDYTELNIKNHPSKYHNFIPQSLCYWLERILGAYGYFCATHAWEAICTIVTLTMCVVSCGLVRSIPQGVEDTESDSEVEERLLSLVTNCLAVGYLYTQFHQLQKLGFKFTFTIIGIFMLFASLMLTFQCLIILGCPIPTCDQALPFFFFITDLGKVKQVGIYAYGARNRKDACSRVRQGISSVGTGVTIESIFLTSILIITSYITPGIAELCLFGILWIISSYFLFVTFLPAALALLFESGPTGEPFKPLDSLTRAMAGKNRIRRNFVVHRVRLIMFAGLAVIYLNSRIPFASVLSKDIPWPDAFYVITHIVYELARLSPQKYVALGFFISLVFKYTLIDQQEAREDPHTIIPSALLQDTTVVKGVNNRAVDTVTSSTPVSVCEASTQTESEQVVTPVKTGIFYLSSSSSSTEDIHQEAEIIKTELPTEPRPFSACVELFNSDKAGPSFLSDQEIEFLVEEKYIQAYKLEDALGDPLRGVRIRRAMIERKLPEGGVLEELPYQDYNYKMVMGACCENVIGYIPVPIGVSGPLLMDGISYYIPMSTTEGCLVASTNRGCRALTSAGGVKSCVTNDGMSRGPVVRFPSAVRAAEIKNWFEQEANFVTVKEWFDSTSRYARLKSLKVALAGRLLYIRFKAVTGDAMGMNMLGKGTEKSLAQLNKEFPDMEILSLSGNFCVDKKPSALNWLEGRGKSVVAESTIPGKVITQVLKTSAKALVELNLSKNLVGSAMAGSLGGYNAHSANVVAAIFIACGQDPAQVVGSANCMTLMESYGPTGDDLYISCTMPSLEVGTVGGGTILPAQSACLKMMGVEGPDFENSGGHASLFARLICSTVLAGELSLMSALAAGHLVKSHLRHNRSSISLNLRTVREPNH</sequence>
<dbReference type="NCBIfam" id="TIGR00920">
    <property type="entry name" value="2A060605"/>
    <property type="match status" value="1"/>
</dbReference>
<evidence type="ECO:0000256" key="8">
    <source>
        <dbReference type="ARBA" id="ARBA00023002"/>
    </source>
</evidence>
<feature type="transmembrane region" description="Helical" evidence="12">
    <location>
        <begin position="242"/>
        <end position="264"/>
    </location>
</feature>
<dbReference type="Proteomes" id="UP001165289">
    <property type="component" value="Unassembled WGS sequence"/>
</dbReference>
<dbReference type="NCBIfam" id="TIGR00533">
    <property type="entry name" value="HMG_CoA_R_NADP"/>
    <property type="match status" value="1"/>
</dbReference>
<organism evidence="14 15">
    <name type="scientific">Oopsacas minuta</name>
    <dbReference type="NCBI Taxonomy" id="111878"/>
    <lineage>
        <taxon>Eukaryota</taxon>
        <taxon>Metazoa</taxon>
        <taxon>Porifera</taxon>
        <taxon>Hexactinellida</taxon>
        <taxon>Hexasterophora</taxon>
        <taxon>Lyssacinosida</taxon>
        <taxon>Leucopsacidae</taxon>
        <taxon>Oopsacas</taxon>
    </lineage>
</organism>
<dbReference type="PROSITE" id="PS00066">
    <property type="entry name" value="HMG_COA_REDUCTASE_1"/>
    <property type="match status" value="1"/>
</dbReference>
<keyword evidence="15" id="KW-1185">Reference proteome</keyword>
<evidence type="ECO:0000256" key="4">
    <source>
        <dbReference type="ARBA" id="ARBA00022692"/>
    </source>
</evidence>
<dbReference type="AlphaFoldDB" id="A0AAV7JX08"/>
<dbReference type="InterPro" id="IPR004816">
    <property type="entry name" value="HMG_CoA_Rdtase_metazoan"/>
</dbReference>
<dbReference type="InterPro" id="IPR002202">
    <property type="entry name" value="HMG_CoA_Rdtase"/>
</dbReference>
<name>A0AAV7JX08_9METZ</name>
<evidence type="ECO:0000256" key="2">
    <source>
        <dbReference type="ARBA" id="ARBA00005084"/>
    </source>
</evidence>
<dbReference type="PRINTS" id="PR00071">
    <property type="entry name" value="HMGCOARDTASE"/>
</dbReference>
<dbReference type="SUPFAM" id="SSF55035">
    <property type="entry name" value="NAD-binding domain of HMG-CoA reductase"/>
    <property type="match status" value="1"/>
</dbReference>
<feature type="transmembrane region" description="Helical" evidence="12">
    <location>
        <begin position="135"/>
        <end position="160"/>
    </location>
</feature>
<evidence type="ECO:0000313" key="15">
    <source>
        <dbReference type="Proteomes" id="UP001165289"/>
    </source>
</evidence>
<keyword evidence="6 12" id="KW-0521">NADP</keyword>
<comment type="pathway">
    <text evidence="2 12">Metabolic intermediate biosynthesis; (R)-mevalonate biosynthesis; (R)-mevalonate from acetyl-CoA: step 3/3.</text>
</comment>
<dbReference type="Pfam" id="PF00368">
    <property type="entry name" value="HMG-CoA_red"/>
    <property type="match status" value="1"/>
</dbReference>
<feature type="domain" description="SSD" evidence="13">
    <location>
        <begin position="106"/>
        <end position="262"/>
    </location>
</feature>
<evidence type="ECO:0000256" key="7">
    <source>
        <dbReference type="ARBA" id="ARBA00022989"/>
    </source>
</evidence>
<evidence type="ECO:0000313" key="14">
    <source>
        <dbReference type="EMBL" id="KAI6652870.1"/>
    </source>
</evidence>
<dbReference type="PROSITE" id="PS01192">
    <property type="entry name" value="HMG_COA_REDUCTASE_3"/>
    <property type="match status" value="1"/>
</dbReference>
<dbReference type="InterPro" id="IPR009023">
    <property type="entry name" value="HMG_CoA_Rdtase_NAD(P)-bd_sf"/>
</dbReference>
<dbReference type="GO" id="GO:0016126">
    <property type="term" value="P:sterol biosynthetic process"/>
    <property type="evidence" value="ECO:0007669"/>
    <property type="project" value="TreeGrafter"/>
</dbReference>
<keyword evidence="10" id="KW-0325">Glycoprotein</keyword>
<comment type="similarity">
    <text evidence="3 12">Belongs to the HMG-CoA reductase family.</text>
</comment>
<dbReference type="PROSITE" id="PS00318">
    <property type="entry name" value="HMG_COA_REDUCTASE_2"/>
    <property type="match status" value="1"/>
</dbReference>
<dbReference type="GO" id="GO:0004420">
    <property type="term" value="F:hydroxymethylglutaryl-CoA reductase (NADPH) activity"/>
    <property type="evidence" value="ECO:0007669"/>
    <property type="project" value="UniProtKB-EC"/>
</dbReference>
<comment type="catalytic activity">
    <reaction evidence="11">
        <text>(R)-mevalonate + 2 NADP(+) + CoA = (3S)-3-hydroxy-3-methylglutaryl-CoA + 2 NADPH + 2 H(+)</text>
        <dbReference type="Rhea" id="RHEA:15989"/>
        <dbReference type="ChEBI" id="CHEBI:15378"/>
        <dbReference type="ChEBI" id="CHEBI:36464"/>
        <dbReference type="ChEBI" id="CHEBI:43074"/>
        <dbReference type="ChEBI" id="CHEBI:57287"/>
        <dbReference type="ChEBI" id="CHEBI:57783"/>
        <dbReference type="ChEBI" id="CHEBI:58349"/>
        <dbReference type="EC" id="1.1.1.34"/>
    </reaction>
    <physiologicalReaction direction="right-to-left" evidence="11">
        <dbReference type="Rhea" id="RHEA:15991"/>
    </physiologicalReaction>
</comment>
<evidence type="ECO:0000256" key="11">
    <source>
        <dbReference type="ARBA" id="ARBA00049909"/>
    </source>
</evidence>
<dbReference type="InterPro" id="IPR023074">
    <property type="entry name" value="HMG_CoA_Rdtase_cat_sf"/>
</dbReference>
<dbReference type="Gene3D" id="3.90.770.10">
    <property type="entry name" value="3-hydroxy-3-methylglutaryl-coenzyme A Reductase, Chain A, domain 2"/>
    <property type="match status" value="1"/>
</dbReference>
<dbReference type="GO" id="GO:0008299">
    <property type="term" value="P:isoprenoid biosynthetic process"/>
    <property type="evidence" value="ECO:0007669"/>
    <property type="project" value="InterPro"/>
</dbReference>
<dbReference type="EMBL" id="JAKMXF010000297">
    <property type="protein sequence ID" value="KAI6652870.1"/>
    <property type="molecule type" value="Genomic_DNA"/>
</dbReference>
<proteinExistence type="inferred from homology"/>
<dbReference type="CDD" id="cd00643">
    <property type="entry name" value="HMG-CoA_reductase_classI"/>
    <property type="match status" value="1"/>
</dbReference>
<evidence type="ECO:0000256" key="5">
    <source>
        <dbReference type="ARBA" id="ARBA00022824"/>
    </source>
</evidence>
<evidence type="ECO:0000256" key="10">
    <source>
        <dbReference type="ARBA" id="ARBA00023180"/>
    </source>
</evidence>
<dbReference type="InterPro" id="IPR000731">
    <property type="entry name" value="SSD"/>
</dbReference>
<dbReference type="InterPro" id="IPR009029">
    <property type="entry name" value="HMG_CoA_Rdtase_sub-bd_dom_sf"/>
</dbReference>
<evidence type="ECO:0000259" key="13">
    <source>
        <dbReference type="PROSITE" id="PS50156"/>
    </source>
</evidence>
<dbReference type="InterPro" id="IPR023076">
    <property type="entry name" value="HMG_CoA_Rdtase_CS"/>
</dbReference>
<dbReference type="SUPFAM" id="SSF56542">
    <property type="entry name" value="Substrate-binding domain of HMG-CoA reductase"/>
    <property type="match status" value="1"/>
</dbReference>
<dbReference type="Gene3D" id="3.30.70.420">
    <property type="entry name" value="Hydroxymethylglutaryl-CoA reductase, class I/II, NAD/NADP-binding domain"/>
    <property type="match status" value="1"/>
</dbReference>
<feature type="transmembrane region" description="Helical" evidence="12">
    <location>
        <begin position="212"/>
        <end position="230"/>
    </location>
</feature>
<reference evidence="14 15" key="1">
    <citation type="journal article" date="2023" name="BMC Biol.">
        <title>The compact genome of the sponge Oopsacas minuta (Hexactinellida) is lacking key metazoan core genes.</title>
        <authorList>
            <person name="Santini S."/>
            <person name="Schenkelaars Q."/>
            <person name="Jourda C."/>
            <person name="Duchesne M."/>
            <person name="Belahbib H."/>
            <person name="Rocher C."/>
            <person name="Selva M."/>
            <person name="Riesgo A."/>
            <person name="Vervoort M."/>
            <person name="Leys S.P."/>
            <person name="Kodjabachian L."/>
            <person name="Le Bivic A."/>
            <person name="Borchiellini C."/>
            <person name="Claverie J.M."/>
            <person name="Renard E."/>
        </authorList>
    </citation>
    <scope>NUCLEOTIDE SEQUENCE [LARGE SCALE GENOMIC DNA]</scope>
    <source>
        <strain evidence="14">SPO-2</strain>
    </source>
</reference>
<dbReference type="PANTHER" id="PTHR10572:SF24">
    <property type="entry name" value="3-HYDROXY-3-METHYLGLUTARYL-COENZYME A REDUCTASE"/>
    <property type="match status" value="1"/>
</dbReference>
<keyword evidence="9 12" id="KW-0472">Membrane</keyword>
<dbReference type="Gene3D" id="1.10.3270.10">
    <property type="entry name" value="HMGR, N-terminal domain"/>
    <property type="match status" value="1"/>
</dbReference>
<keyword evidence="8 12" id="KW-0560">Oxidoreductase</keyword>
<dbReference type="PROSITE" id="PS50065">
    <property type="entry name" value="HMG_COA_REDUCTASE_4"/>
    <property type="match status" value="1"/>
</dbReference>
<accession>A0AAV7JX08</accession>
<dbReference type="GO" id="GO:0015936">
    <property type="term" value="P:coenzyme A metabolic process"/>
    <property type="evidence" value="ECO:0007669"/>
    <property type="project" value="InterPro"/>
</dbReference>